<reference evidence="1" key="1">
    <citation type="submission" date="2014-05" db="EMBL/GenBank/DDBJ databases">
        <authorList>
            <person name="Chronopoulou M."/>
        </authorList>
    </citation>
    <scope>NUCLEOTIDE SEQUENCE</scope>
    <source>
        <tissue evidence="1">Whole organism</tissue>
    </source>
</reference>
<protein>
    <submittedName>
        <fullName evidence="1">Putative LOC100214709 [Hydra vulgaris]</fullName>
    </submittedName>
</protein>
<sequence length="166" mass="19039">MKGLSRTERNVTLMIDEVEFVKGELTVNCENNQATKTVVTFIIKSAGGKYIDVVALVSVSNLTTEFLYIQYQVVIKAFWEVGFTVAELIVDNHTTNLKFYEKLLWNDESKISISQPKEEKKKIHLLFDPLHNFKNVYNSSQRLEVLECPSTLGRYDTLGPNFAQLR</sequence>
<evidence type="ECO:0000313" key="1">
    <source>
        <dbReference type="EMBL" id="CDW23650.1"/>
    </source>
</evidence>
<organism evidence="1">
    <name type="scientific">Lepeophtheirus salmonis</name>
    <name type="common">Salmon louse</name>
    <name type="synonym">Caligus salmonis</name>
    <dbReference type="NCBI Taxonomy" id="72036"/>
    <lineage>
        <taxon>Eukaryota</taxon>
        <taxon>Metazoa</taxon>
        <taxon>Ecdysozoa</taxon>
        <taxon>Arthropoda</taxon>
        <taxon>Crustacea</taxon>
        <taxon>Multicrustacea</taxon>
        <taxon>Hexanauplia</taxon>
        <taxon>Copepoda</taxon>
        <taxon>Siphonostomatoida</taxon>
        <taxon>Caligidae</taxon>
        <taxon>Lepeophtheirus</taxon>
    </lineage>
</organism>
<dbReference type="EMBL" id="HACA01006289">
    <property type="protein sequence ID" value="CDW23650.1"/>
    <property type="molecule type" value="Transcribed_RNA"/>
</dbReference>
<dbReference type="AlphaFoldDB" id="A0A0K2TCS1"/>
<accession>A0A0K2TCS1</accession>
<name>A0A0K2TCS1_LEPSM</name>
<dbReference type="OrthoDB" id="6774179at2759"/>
<proteinExistence type="predicted"/>